<organism evidence="2 3">
    <name type="scientific">Coniochaeta hoffmannii</name>
    <dbReference type="NCBI Taxonomy" id="91930"/>
    <lineage>
        <taxon>Eukaryota</taxon>
        <taxon>Fungi</taxon>
        <taxon>Dikarya</taxon>
        <taxon>Ascomycota</taxon>
        <taxon>Pezizomycotina</taxon>
        <taxon>Sordariomycetes</taxon>
        <taxon>Sordariomycetidae</taxon>
        <taxon>Coniochaetales</taxon>
        <taxon>Coniochaetaceae</taxon>
        <taxon>Coniochaeta</taxon>
    </lineage>
</organism>
<keyword evidence="3" id="KW-1185">Reference proteome</keyword>
<dbReference type="AlphaFoldDB" id="A0AA38VVI3"/>
<sequence>MFECGHEPPEFECDDCDCYSDDNLERSEHMASWCHCTSNRFECNICVERIESTQAQRKHEVDDHHYRQDCDRFFMSLNNIRQHLNSRTHRGTDIACPFCRQGFATATGVTHHVEPGSCPNARNINRDELYKFIRTKDPEGKISKKLIGWTGEFSSATALNQHLKSPVHQQKLYHCPSRSCPRELTSLASIINHLQSESCGFTPIEKVQKSFGDIIAPGHRLQFQLHASSRFHE</sequence>
<feature type="domain" description="C2H2-type" evidence="1">
    <location>
        <begin position="173"/>
        <end position="195"/>
    </location>
</feature>
<feature type="domain" description="C2H2-type" evidence="1">
    <location>
        <begin position="11"/>
        <end position="35"/>
    </location>
</feature>
<accession>A0AA38VVI3</accession>
<feature type="domain" description="C2H2-type" evidence="1">
    <location>
        <begin position="41"/>
        <end position="64"/>
    </location>
</feature>
<comment type="caution">
    <text evidence="2">The sequence shown here is derived from an EMBL/GenBank/DDBJ whole genome shotgun (WGS) entry which is preliminary data.</text>
</comment>
<dbReference type="InterPro" id="IPR013087">
    <property type="entry name" value="Znf_C2H2_type"/>
</dbReference>
<dbReference type="SMART" id="SM00355">
    <property type="entry name" value="ZnF_C2H2"/>
    <property type="match status" value="5"/>
</dbReference>
<evidence type="ECO:0000313" key="2">
    <source>
        <dbReference type="EMBL" id="KAJ9149523.1"/>
    </source>
</evidence>
<gene>
    <name evidence="2" type="ORF">NKR19_g5711</name>
</gene>
<feature type="domain" description="C2H2-type" evidence="1">
    <location>
        <begin position="65"/>
        <end position="89"/>
    </location>
</feature>
<feature type="domain" description="C2H2-type" evidence="1">
    <location>
        <begin position="94"/>
        <end position="114"/>
    </location>
</feature>
<dbReference type="EMBL" id="JANBVN010000080">
    <property type="protein sequence ID" value="KAJ9149523.1"/>
    <property type="molecule type" value="Genomic_DNA"/>
</dbReference>
<name>A0AA38VVI3_9PEZI</name>
<evidence type="ECO:0000259" key="1">
    <source>
        <dbReference type="SMART" id="SM00355"/>
    </source>
</evidence>
<reference evidence="2" key="1">
    <citation type="submission" date="2022-07" db="EMBL/GenBank/DDBJ databases">
        <title>Fungi with potential for degradation of polypropylene.</title>
        <authorList>
            <person name="Gostincar C."/>
        </authorList>
    </citation>
    <scope>NUCLEOTIDE SEQUENCE</scope>
    <source>
        <strain evidence="2">EXF-13287</strain>
    </source>
</reference>
<dbReference type="Proteomes" id="UP001174691">
    <property type="component" value="Unassembled WGS sequence"/>
</dbReference>
<proteinExistence type="predicted"/>
<evidence type="ECO:0000313" key="3">
    <source>
        <dbReference type="Proteomes" id="UP001174691"/>
    </source>
</evidence>
<protein>
    <recommendedName>
        <fullName evidence="1">C2H2-type domain-containing protein</fullName>
    </recommendedName>
</protein>